<organism evidence="10 11">
    <name type="scientific">Oleidesulfovibrio alaskensis (strain ATCC BAA-1058 / DSM 17464 / G20)</name>
    <name type="common">Desulfovibrio alaskensis</name>
    <dbReference type="NCBI Taxonomy" id="207559"/>
    <lineage>
        <taxon>Bacteria</taxon>
        <taxon>Pseudomonadati</taxon>
        <taxon>Thermodesulfobacteriota</taxon>
        <taxon>Desulfovibrionia</taxon>
        <taxon>Desulfovibrionales</taxon>
        <taxon>Desulfovibrionaceae</taxon>
        <taxon>Oleidesulfovibrio</taxon>
    </lineage>
</organism>
<dbReference type="InterPro" id="IPR003838">
    <property type="entry name" value="ABC3_permease_C"/>
</dbReference>
<feature type="transmembrane region" description="Helical" evidence="7">
    <location>
        <begin position="371"/>
        <end position="393"/>
    </location>
</feature>
<evidence type="ECO:0000259" key="8">
    <source>
        <dbReference type="Pfam" id="PF02687"/>
    </source>
</evidence>
<feature type="transmembrane region" description="Helical" evidence="7">
    <location>
        <begin position="51"/>
        <end position="76"/>
    </location>
</feature>
<keyword evidence="3" id="KW-1003">Cell membrane</keyword>
<evidence type="ECO:0000259" key="9">
    <source>
        <dbReference type="Pfam" id="PF12704"/>
    </source>
</evidence>
<dbReference type="PANTHER" id="PTHR43738:SF1">
    <property type="entry name" value="HEMIN TRANSPORT SYSTEM PERMEASE PROTEIN HRTB-RELATED"/>
    <property type="match status" value="1"/>
</dbReference>
<dbReference type="InterPro" id="IPR025857">
    <property type="entry name" value="MacB_PCD"/>
</dbReference>
<evidence type="ECO:0000256" key="3">
    <source>
        <dbReference type="ARBA" id="ARBA00022475"/>
    </source>
</evidence>
<accession>Q314L8</accession>
<keyword evidence="11" id="KW-1185">Reference proteome</keyword>
<reference evidence="10 11" key="1">
    <citation type="journal article" date="2011" name="J. Bacteriol.">
        <title>Complete genome sequence and updated annotation of Desulfovibrio alaskensis G20.</title>
        <authorList>
            <person name="Hauser L.J."/>
            <person name="Land M.L."/>
            <person name="Brown S.D."/>
            <person name="Larimer F."/>
            <person name="Keller K.L."/>
            <person name="Rapp-Giles B.J."/>
            <person name="Price M.N."/>
            <person name="Lin M."/>
            <person name="Bruce D.C."/>
            <person name="Detter J.C."/>
            <person name="Tapia R."/>
            <person name="Han C.S."/>
            <person name="Goodwin L.A."/>
            <person name="Cheng J.F."/>
            <person name="Pitluck S."/>
            <person name="Copeland A."/>
            <person name="Lucas S."/>
            <person name="Nolan M."/>
            <person name="Lapidus A.L."/>
            <person name="Palumbo A.V."/>
            <person name="Wall J.D."/>
        </authorList>
    </citation>
    <scope>NUCLEOTIDE SEQUENCE [LARGE SCALE GENOMIC DNA]</scope>
    <source>
        <strain evidence="11">ATCC BAA 1058 / DSM 17464 / G20</strain>
    </source>
</reference>
<keyword evidence="2" id="KW-0813">Transport</keyword>
<keyword evidence="6 7" id="KW-0472">Membrane</keyword>
<dbReference type="PANTHER" id="PTHR43738">
    <property type="entry name" value="ABC TRANSPORTER, MEMBRANE PROTEIN"/>
    <property type="match status" value="1"/>
</dbReference>
<protein>
    <submittedName>
        <fullName evidence="10">Uncharacterized protein</fullName>
    </submittedName>
</protein>
<feature type="transmembrane region" description="Helical" evidence="7">
    <location>
        <begin position="278"/>
        <end position="310"/>
    </location>
</feature>
<evidence type="ECO:0000256" key="1">
    <source>
        <dbReference type="ARBA" id="ARBA00004651"/>
    </source>
</evidence>
<dbReference type="EMBL" id="CP000112">
    <property type="protein sequence ID" value="ABB37628.1"/>
    <property type="molecule type" value="Genomic_DNA"/>
</dbReference>
<feature type="transmembrane region" description="Helical" evidence="7">
    <location>
        <begin position="331"/>
        <end position="359"/>
    </location>
</feature>
<sequence length="410" mass="44627">MALRMRLIHQYVRHVSTDARFLLAKSDNHRKHIRMITRIAFRNLFHDRVRLMVTLTGIVFAVVLVTVQAGLFLGFVTTISGVVDNSGADIWVTSKGVKTFDIAMPMPESKLQEVLAVPGVAEAGRMVVDFSFWKKPGGGQESIEIVAYDTHTGLGAPWNLVRGDTSRLEADDAVIMDTLYLGKLGITSMGQEVEIADSRARVMGFTQGIRSFTTSPYIFTAYSNGHRYSRFAPGQITYVLARAEQGVLPQNLALAVAQHVSNVDVFTTGQFSRTTREYWMLSTGAGAALVVAAFLGLVVGMVVVAQTLYATTMDHLPEFATLKAMGAPDGYILRILLVQALISAVLGYALGMSVCLVIVTATAVSDVSILLPWQLATGMFVMTLFMCVSASVISIRKVLHIDPAVVFKGR</sequence>
<dbReference type="AlphaFoldDB" id="Q314L8"/>
<dbReference type="STRING" id="207559.Dde_0827"/>
<keyword evidence="4 7" id="KW-0812">Transmembrane</keyword>
<evidence type="ECO:0000313" key="11">
    <source>
        <dbReference type="Proteomes" id="UP000002710"/>
    </source>
</evidence>
<gene>
    <name evidence="10" type="ordered locus">Dde_0827</name>
</gene>
<dbReference type="Pfam" id="PF12704">
    <property type="entry name" value="MacB_PCD"/>
    <property type="match status" value="1"/>
</dbReference>
<evidence type="ECO:0000256" key="4">
    <source>
        <dbReference type="ARBA" id="ARBA00022692"/>
    </source>
</evidence>
<dbReference type="Proteomes" id="UP000002710">
    <property type="component" value="Chromosome"/>
</dbReference>
<comment type="subcellular location">
    <subcellularLocation>
        <location evidence="1">Cell membrane</location>
        <topology evidence="1">Multi-pass membrane protein</topology>
    </subcellularLocation>
</comment>
<feature type="domain" description="ABC3 transporter permease C-terminal" evidence="8">
    <location>
        <begin position="291"/>
        <end position="403"/>
    </location>
</feature>
<evidence type="ECO:0000256" key="7">
    <source>
        <dbReference type="SAM" id="Phobius"/>
    </source>
</evidence>
<dbReference type="HOGENOM" id="CLU_000604_8_9_7"/>
<dbReference type="KEGG" id="dde:Dde_0827"/>
<feature type="domain" description="MacB-like periplasmic core" evidence="9">
    <location>
        <begin position="52"/>
        <end position="254"/>
    </location>
</feature>
<dbReference type="InterPro" id="IPR051125">
    <property type="entry name" value="ABC-4/HrtB_transporter"/>
</dbReference>
<keyword evidence="5 7" id="KW-1133">Transmembrane helix</keyword>
<dbReference type="Pfam" id="PF02687">
    <property type="entry name" value="FtsX"/>
    <property type="match status" value="1"/>
</dbReference>
<evidence type="ECO:0000313" key="10">
    <source>
        <dbReference type="EMBL" id="ABB37628.1"/>
    </source>
</evidence>
<evidence type="ECO:0000256" key="6">
    <source>
        <dbReference type="ARBA" id="ARBA00023136"/>
    </source>
</evidence>
<dbReference type="GO" id="GO:0005886">
    <property type="term" value="C:plasma membrane"/>
    <property type="evidence" value="ECO:0007669"/>
    <property type="project" value="UniProtKB-SubCell"/>
</dbReference>
<dbReference type="InterPro" id="IPR005891">
    <property type="entry name" value="DevC"/>
</dbReference>
<proteinExistence type="predicted"/>
<dbReference type="eggNOG" id="COG0577">
    <property type="taxonomic scope" value="Bacteria"/>
</dbReference>
<evidence type="ECO:0000256" key="5">
    <source>
        <dbReference type="ARBA" id="ARBA00022989"/>
    </source>
</evidence>
<name>Q314L8_OLEA2</name>
<dbReference type="PIRSF" id="PIRSF031773">
    <property type="entry name" value="DevC"/>
    <property type="match status" value="1"/>
</dbReference>
<evidence type="ECO:0000256" key="2">
    <source>
        <dbReference type="ARBA" id="ARBA00022448"/>
    </source>
</evidence>